<proteinExistence type="predicted"/>
<keyword evidence="1" id="KW-0812">Transmembrane</keyword>
<feature type="transmembrane region" description="Helical" evidence="1">
    <location>
        <begin position="56"/>
        <end position="77"/>
    </location>
</feature>
<keyword evidence="3" id="KW-1185">Reference proteome</keyword>
<organism evidence="2 3">
    <name type="scientific">Nocardioides hankookensis</name>
    <dbReference type="NCBI Taxonomy" id="443157"/>
    <lineage>
        <taxon>Bacteria</taxon>
        <taxon>Bacillati</taxon>
        <taxon>Actinomycetota</taxon>
        <taxon>Actinomycetes</taxon>
        <taxon>Propionibacteriales</taxon>
        <taxon>Nocardioidaceae</taxon>
        <taxon>Nocardioides</taxon>
    </lineage>
</organism>
<gene>
    <name evidence="2" type="ORF">ACFPYL_08005</name>
</gene>
<keyword evidence="1" id="KW-0472">Membrane</keyword>
<evidence type="ECO:0000313" key="2">
    <source>
        <dbReference type="EMBL" id="MFC6043014.1"/>
    </source>
</evidence>
<keyword evidence="1" id="KW-1133">Transmembrane helix</keyword>
<dbReference type="RefSeq" id="WP_379152721.1">
    <property type="nucleotide sequence ID" value="NZ_JBHSRJ010000004.1"/>
</dbReference>
<protein>
    <submittedName>
        <fullName evidence="2">Uncharacterized protein</fullName>
    </submittedName>
</protein>
<evidence type="ECO:0000313" key="3">
    <source>
        <dbReference type="Proteomes" id="UP001596135"/>
    </source>
</evidence>
<comment type="caution">
    <text evidence="2">The sequence shown here is derived from an EMBL/GenBank/DDBJ whole genome shotgun (WGS) entry which is preliminary data.</text>
</comment>
<dbReference type="EMBL" id="JBHSRJ010000004">
    <property type="protein sequence ID" value="MFC6043014.1"/>
    <property type="molecule type" value="Genomic_DNA"/>
</dbReference>
<dbReference type="Proteomes" id="UP001596135">
    <property type="component" value="Unassembled WGS sequence"/>
</dbReference>
<reference evidence="3" key="1">
    <citation type="journal article" date="2019" name="Int. J. Syst. Evol. Microbiol.">
        <title>The Global Catalogue of Microorganisms (GCM) 10K type strain sequencing project: providing services to taxonomists for standard genome sequencing and annotation.</title>
        <authorList>
            <consortium name="The Broad Institute Genomics Platform"/>
            <consortium name="The Broad Institute Genome Sequencing Center for Infectious Disease"/>
            <person name="Wu L."/>
            <person name="Ma J."/>
        </authorList>
    </citation>
    <scope>NUCLEOTIDE SEQUENCE [LARGE SCALE GENOMIC DNA]</scope>
    <source>
        <strain evidence="3">CCUG 54522</strain>
    </source>
</reference>
<accession>A0ABW1LHQ8</accession>
<evidence type="ECO:0000256" key="1">
    <source>
        <dbReference type="SAM" id="Phobius"/>
    </source>
</evidence>
<sequence length="85" mass="9260">MRRYLWAITVLVLLVLSVVLFAMSTDDGDYGWFAYAPGSGEIDLGRDIVLMSRTRVAAWAATALALIVLAAGTGFALGRRTRRDP</sequence>
<name>A0ABW1LHQ8_9ACTN</name>